<evidence type="ECO:0000256" key="2">
    <source>
        <dbReference type="ARBA" id="ARBA00022723"/>
    </source>
</evidence>
<evidence type="ECO:0000313" key="7">
    <source>
        <dbReference type="EMBL" id="CAD0084266.1"/>
    </source>
</evidence>
<dbReference type="InterPro" id="IPR036400">
    <property type="entry name" value="Cyt_B5-like_heme/steroid_sf"/>
</dbReference>
<dbReference type="EMBL" id="CAIJEN010000003">
    <property type="protein sequence ID" value="CAD0084266.1"/>
    <property type="molecule type" value="Genomic_DNA"/>
</dbReference>
<comment type="similarity">
    <text evidence="4">Belongs to the cytochrome b5 family.</text>
</comment>
<dbReference type="GO" id="GO:0016020">
    <property type="term" value="C:membrane"/>
    <property type="evidence" value="ECO:0007669"/>
    <property type="project" value="TreeGrafter"/>
</dbReference>
<name>A0A9N8JF12_9PEZI</name>
<evidence type="ECO:0000259" key="6">
    <source>
        <dbReference type="PROSITE" id="PS50255"/>
    </source>
</evidence>
<organism evidence="7 8">
    <name type="scientific">Aureobasidium vineae</name>
    <dbReference type="NCBI Taxonomy" id="2773715"/>
    <lineage>
        <taxon>Eukaryota</taxon>
        <taxon>Fungi</taxon>
        <taxon>Dikarya</taxon>
        <taxon>Ascomycota</taxon>
        <taxon>Pezizomycotina</taxon>
        <taxon>Dothideomycetes</taxon>
        <taxon>Dothideomycetidae</taxon>
        <taxon>Dothideales</taxon>
        <taxon>Saccotheciaceae</taxon>
        <taxon>Aureobasidium</taxon>
    </lineage>
</organism>
<comment type="caution">
    <text evidence="7">The sequence shown here is derived from an EMBL/GenBank/DDBJ whole genome shotgun (WGS) entry which is preliminary data.</text>
</comment>
<dbReference type="PANTHER" id="PTHR19359">
    <property type="entry name" value="CYTOCHROME B5"/>
    <property type="match status" value="1"/>
</dbReference>
<reference evidence="7" key="1">
    <citation type="submission" date="2020-06" db="EMBL/GenBank/DDBJ databases">
        <authorList>
            <person name="Onetto C."/>
        </authorList>
    </citation>
    <scope>NUCLEOTIDE SEQUENCE</scope>
</reference>
<dbReference type="GO" id="GO:0020037">
    <property type="term" value="F:heme binding"/>
    <property type="evidence" value="ECO:0007669"/>
    <property type="project" value="TreeGrafter"/>
</dbReference>
<sequence>MGWLQLNRQNITPSSTHNNSTLHKDHSTTHIEDIHIDNPQPRCYPPVAIDLPDASLPFVPAPTVLDAESRDHRLWLVIDNIVYDCTDLISEHPGGSTVINSFVGKDCSWQFWRFHTQERMRVYGRGLRVGRTNGVKNPFREPARYVGLRRLGNTDEGWD</sequence>
<proteinExistence type="inferred from homology"/>
<dbReference type="Pfam" id="PF00173">
    <property type="entry name" value="Cyt-b5"/>
    <property type="match status" value="1"/>
</dbReference>
<evidence type="ECO:0000256" key="1">
    <source>
        <dbReference type="ARBA" id="ARBA00022617"/>
    </source>
</evidence>
<feature type="compositionally biased region" description="Polar residues" evidence="5">
    <location>
        <begin position="1"/>
        <end position="21"/>
    </location>
</feature>
<dbReference type="AlphaFoldDB" id="A0A9N8JF12"/>
<feature type="region of interest" description="Disordered" evidence="5">
    <location>
        <begin position="1"/>
        <end position="26"/>
    </location>
</feature>
<dbReference type="Proteomes" id="UP000716446">
    <property type="component" value="Unassembled WGS sequence"/>
</dbReference>
<dbReference type="InterPro" id="IPR001199">
    <property type="entry name" value="Cyt_B5-like_heme/steroid-bd"/>
</dbReference>
<keyword evidence="8" id="KW-1185">Reference proteome</keyword>
<accession>A0A9N8JF12</accession>
<dbReference type="PANTHER" id="PTHR19359:SF95">
    <property type="entry name" value="CYTOCHROME B5 TYPE B"/>
    <property type="match status" value="1"/>
</dbReference>
<dbReference type="SUPFAM" id="SSF55856">
    <property type="entry name" value="Cytochrome b5-like heme/steroid binding domain"/>
    <property type="match status" value="1"/>
</dbReference>
<dbReference type="SMART" id="SM01117">
    <property type="entry name" value="Cyt-b5"/>
    <property type="match status" value="1"/>
</dbReference>
<gene>
    <name evidence="7" type="ORF">AWRI4619_LOCUS2833</name>
</gene>
<keyword evidence="1" id="KW-0349">Heme</keyword>
<evidence type="ECO:0000256" key="5">
    <source>
        <dbReference type="SAM" id="MobiDB-lite"/>
    </source>
</evidence>
<keyword evidence="3" id="KW-0408">Iron</keyword>
<protein>
    <recommendedName>
        <fullName evidence="6">Cytochrome b5 heme-binding domain-containing protein</fullName>
    </recommendedName>
</protein>
<dbReference type="InterPro" id="IPR050668">
    <property type="entry name" value="Cytochrome_b5"/>
</dbReference>
<evidence type="ECO:0000313" key="8">
    <source>
        <dbReference type="Proteomes" id="UP000716446"/>
    </source>
</evidence>
<evidence type="ECO:0000256" key="4">
    <source>
        <dbReference type="ARBA" id="ARBA00038168"/>
    </source>
</evidence>
<dbReference type="GO" id="GO:0046872">
    <property type="term" value="F:metal ion binding"/>
    <property type="evidence" value="ECO:0007669"/>
    <property type="project" value="UniProtKB-KW"/>
</dbReference>
<keyword evidence="2" id="KW-0479">Metal-binding</keyword>
<dbReference type="Gene3D" id="3.10.120.10">
    <property type="entry name" value="Cytochrome b5-like heme/steroid binding domain"/>
    <property type="match status" value="1"/>
</dbReference>
<evidence type="ECO:0000256" key="3">
    <source>
        <dbReference type="ARBA" id="ARBA00023004"/>
    </source>
</evidence>
<dbReference type="PROSITE" id="PS50255">
    <property type="entry name" value="CYTOCHROME_B5_2"/>
    <property type="match status" value="1"/>
</dbReference>
<feature type="domain" description="Cytochrome b5 heme-binding" evidence="6">
    <location>
        <begin position="65"/>
        <end position="133"/>
    </location>
</feature>